<dbReference type="eggNOG" id="COG0845">
    <property type="taxonomic scope" value="Bacteria"/>
</dbReference>
<dbReference type="InterPro" id="IPR058791">
    <property type="entry name" value="3HB_CusB"/>
</dbReference>
<dbReference type="STRING" id="690850.Desaf_2672"/>
<dbReference type="GO" id="GO:0016020">
    <property type="term" value="C:membrane"/>
    <property type="evidence" value="ECO:0007669"/>
    <property type="project" value="InterPro"/>
</dbReference>
<dbReference type="Pfam" id="PF25919">
    <property type="entry name" value="BSH_CusB"/>
    <property type="match status" value="1"/>
</dbReference>
<dbReference type="NCBIfam" id="TIGR01730">
    <property type="entry name" value="RND_mfp"/>
    <property type="match status" value="1"/>
</dbReference>
<keyword evidence="10" id="KW-1185">Reference proteome</keyword>
<evidence type="ECO:0000256" key="2">
    <source>
        <dbReference type="ARBA" id="ARBA00022448"/>
    </source>
</evidence>
<dbReference type="HOGENOM" id="CLU_018816_13_3_7"/>
<dbReference type="SUPFAM" id="SSF111369">
    <property type="entry name" value="HlyD-like secretion proteins"/>
    <property type="match status" value="1"/>
</dbReference>
<dbReference type="InterPro" id="IPR006143">
    <property type="entry name" value="RND_pump_MFP"/>
</dbReference>
<feature type="domain" description="CusB-like barrel-sandwich hybrid" evidence="6">
    <location>
        <begin position="93"/>
        <end position="223"/>
    </location>
</feature>
<dbReference type="Pfam" id="PF25975">
    <property type="entry name" value="CzcB_C"/>
    <property type="match status" value="1"/>
</dbReference>
<dbReference type="GO" id="GO:0030288">
    <property type="term" value="C:outer membrane-bounded periplasmic space"/>
    <property type="evidence" value="ECO:0007669"/>
    <property type="project" value="TreeGrafter"/>
</dbReference>
<evidence type="ECO:0000259" key="6">
    <source>
        <dbReference type="Pfam" id="PF25919"/>
    </source>
</evidence>
<dbReference type="GO" id="GO:0046914">
    <property type="term" value="F:transition metal ion binding"/>
    <property type="evidence" value="ECO:0007669"/>
    <property type="project" value="TreeGrafter"/>
</dbReference>
<evidence type="ECO:0000256" key="3">
    <source>
        <dbReference type="SAM" id="MobiDB-lite"/>
    </source>
</evidence>
<evidence type="ECO:0000313" key="10">
    <source>
        <dbReference type="Proteomes" id="UP000007844"/>
    </source>
</evidence>
<reference evidence="9 10" key="1">
    <citation type="journal article" date="2011" name="J. Bacteriol.">
        <title>Genome sequence of the mercury-methylating and pleomorphic Desulfovibrio africanus Strain Walvis Bay.</title>
        <authorList>
            <person name="Brown S.D."/>
            <person name="Wall J.D."/>
            <person name="Kucken A.M."/>
            <person name="Gilmour C.C."/>
            <person name="Podar M."/>
            <person name="Brandt C.C."/>
            <person name="Teshima H."/>
            <person name="Detter J.C."/>
            <person name="Han C.S."/>
            <person name="Land M.L."/>
            <person name="Lucas S."/>
            <person name="Han J."/>
            <person name="Pennacchio L."/>
            <person name="Nolan M."/>
            <person name="Pitluck S."/>
            <person name="Woyke T."/>
            <person name="Goodwin L."/>
            <person name="Palumbo A.V."/>
            <person name="Elias D.A."/>
        </authorList>
    </citation>
    <scope>NUCLEOTIDE SEQUENCE [LARGE SCALE GENOMIC DNA]</scope>
    <source>
        <strain evidence="9 10">Walvis Bay</strain>
    </source>
</reference>
<feature type="signal peptide" evidence="4">
    <location>
        <begin position="1"/>
        <end position="22"/>
    </location>
</feature>
<dbReference type="InterPro" id="IPR058649">
    <property type="entry name" value="CzcB_C"/>
</dbReference>
<accession>F3Z0H9</accession>
<dbReference type="InterPro" id="IPR051909">
    <property type="entry name" value="MFP_Cation_Efflux"/>
</dbReference>
<keyword evidence="2" id="KW-0813">Transport</keyword>
<evidence type="ECO:0000256" key="4">
    <source>
        <dbReference type="SAM" id="SignalP"/>
    </source>
</evidence>
<feature type="domain" description="CzcB-like C-terminal circularly permuted SH3-like" evidence="8">
    <location>
        <begin position="309"/>
        <end position="369"/>
    </location>
</feature>
<dbReference type="Gene3D" id="2.40.420.20">
    <property type="match status" value="1"/>
</dbReference>
<evidence type="ECO:0000259" key="7">
    <source>
        <dbReference type="Pfam" id="PF25954"/>
    </source>
</evidence>
<name>F3Z0H9_DESAF</name>
<evidence type="ECO:0000256" key="1">
    <source>
        <dbReference type="ARBA" id="ARBA00009477"/>
    </source>
</evidence>
<dbReference type="Proteomes" id="UP000007844">
    <property type="component" value="Chromosome"/>
</dbReference>
<dbReference type="Pfam" id="PF25954">
    <property type="entry name" value="Beta-barrel_RND_2"/>
    <property type="match status" value="1"/>
</dbReference>
<feature type="chain" id="PRO_5003308875" evidence="4">
    <location>
        <begin position="23"/>
        <end position="387"/>
    </location>
</feature>
<dbReference type="Pfam" id="PF25869">
    <property type="entry name" value="3HB_CusB"/>
    <property type="match status" value="1"/>
</dbReference>
<protein>
    <submittedName>
        <fullName evidence="9">Efflux transporter, RND family, MFP subunit</fullName>
    </submittedName>
</protein>
<dbReference type="GO" id="GO:0015679">
    <property type="term" value="P:plasma membrane copper ion transport"/>
    <property type="evidence" value="ECO:0007669"/>
    <property type="project" value="TreeGrafter"/>
</dbReference>
<evidence type="ECO:0000313" key="9">
    <source>
        <dbReference type="EMBL" id="EGJ50989.1"/>
    </source>
</evidence>
<dbReference type="GO" id="GO:0022857">
    <property type="term" value="F:transmembrane transporter activity"/>
    <property type="evidence" value="ECO:0007669"/>
    <property type="project" value="InterPro"/>
</dbReference>
<proteinExistence type="inferred from homology"/>
<evidence type="ECO:0000259" key="8">
    <source>
        <dbReference type="Pfam" id="PF25975"/>
    </source>
</evidence>
<dbReference type="PANTHER" id="PTHR30097">
    <property type="entry name" value="CATION EFFLUX SYSTEM PROTEIN CUSB"/>
    <property type="match status" value="1"/>
</dbReference>
<dbReference type="EMBL" id="CP003221">
    <property type="protein sequence ID" value="EGJ50989.1"/>
    <property type="molecule type" value="Genomic_DNA"/>
</dbReference>
<dbReference type="Gene3D" id="2.40.30.170">
    <property type="match status" value="1"/>
</dbReference>
<dbReference type="PANTHER" id="PTHR30097:SF15">
    <property type="entry name" value="CATION EFFLUX SYSTEM PROTEIN CUSB"/>
    <property type="match status" value="1"/>
</dbReference>
<dbReference type="InterPro" id="IPR058792">
    <property type="entry name" value="Beta-barrel_RND_2"/>
</dbReference>
<dbReference type="KEGG" id="daf:Desaf_2672"/>
<dbReference type="InterPro" id="IPR058790">
    <property type="entry name" value="BSH_CusB"/>
</dbReference>
<sequence length="387" mass="42798" precursor="true">MKACRVLLMAALLILSGTQALAQGHEGHGGPPAAEPQAETLAKPPEAPSPEIVHISPQRQQQIGVRYATVAHRRLVKELRAVARVVYNEKALATITSKVGGWIERLYVNTTGEFVKKGQRLLDIYSPELLATQEEYLVALRAKRELARSSYPGVAKSGETLLEAARRRLELWDISQAQIERLERTGKPTKTLSLYSPLDGYVINKEALEGMEVRPGMPLYQIADLSIVWIEGDFYEYEVPFIEIGQQAEVRLPYLPDEVLFGRVSYIYPYLNVETRTVRVRMEFPNPHVRLKPGMYANVNLNVDLGHRLAVPAEALLDTGTKTVAFVDRGQGYLETREVAAGAKAGNYYVVEEGLQAGERVVASANFLIASESKLREALGGAAHAGH</sequence>
<feature type="region of interest" description="Disordered" evidence="3">
    <location>
        <begin position="23"/>
        <end position="51"/>
    </location>
</feature>
<dbReference type="AlphaFoldDB" id="F3Z0H9"/>
<dbReference type="GO" id="GO:0060003">
    <property type="term" value="P:copper ion export"/>
    <property type="evidence" value="ECO:0007669"/>
    <property type="project" value="TreeGrafter"/>
</dbReference>
<organism evidence="9 10">
    <name type="scientific">Desulfocurvibacter africanus subsp. africanus str. Walvis Bay</name>
    <dbReference type="NCBI Taxonomy" id="690850"/>
    <lineage>
        <taxon>Bacteria</taxon>
        <taxon>Pseudomonadati</taxon>
        <taxon>Thermodesulfobacteriota</taxon>
        <taxon>Desulfovibrionia</taxon>
        <taxon>Desulfovibrionales</taxon>
        <taxon>Desulfovibrionaceae</taxon>
        <taxon>Desulfocurvibacter</taxon>
    </lineage>
</organism>
<dbReference type="FunFam" id="2.40.30.170:FF:000010">
    <property type="entry name" value="Efflux RND transporter periplasmic adaptor subunit"/>
    <property type="match status" value="1"/>
</dbReference>
<evidence type="ECO:0000259" key="5">
    <source>
        <dbReference type="Pfam" id="PF25869"/>
    </source>
</evidence>
<dbReference type="Gene3D" id="6.10.140.730">
    <property type="match status" value="1"/>
</dbReference>
<feature type="domain" description="CusB-like three alpha-helical bundle" evidence="5">
    <location>
        <begin position="156"/>
        <end position="188"/>
    </location>
</feature>
<keyword evidence="4" id="KW-0732">Signal</keyword>
<gene>
    <name evidence="9" type="ORF">Desaf_2672</name>
</gene>
<comment type="similarity">
    <text evidence="1">Belongs to the membrane fusion protein (MFP) (TC 8.A.1) family.</text>
</comment>
<dbReference type="RefSeq" id="WP_014260678.1">
    <property type="nucleotide sequence ID" value="NC_016629.1"/>
</dbReference>
<feature type="domain" description="CusB-like beta-barrel" evidence="7">
    <location>
        <begin position="228"/>
        <end position="302"/>
    </location>
</feature>